<dbReference type="GO" id="GO:0005524">
    <property type="term" value="F:ATP binding"/>
    <property type="evidence" value="ECO:0007669"/>
    <property type="project" value="UniProtKB-KW"/>
</dbReference>
<dbReference type="InterPro" id="IPR003593">
    <property type="entry name" value="AAA+_ATPase"/>
</dbReference>
<name>A0A3D8IZZ5_9HELI</name>
<dbReference type="SMART" id="SM00382">
    <property type="entry name" value="AAA"/>
    <property type="match status" value="1"/>
</dbReference>
<dbReference type="OrthoDB" id="9778364at2"/>
<dbReference type="GO" id="GO:0006310">
    <property type="term" value="P:DNA recombination"/>
    <property type="evidence" value="ECO:0007669"/>
    <property type="project" value="InterPro"/>
</dbReference>
<evidence type="ECO:0000256" key="4">
    <source>
        <dbReference type="ARBA" id="ARBA00022840"/>
    </source>
</evidence>
<dbReference type="InterPro" id="IPR032423">
    <property type="entry name" value="AAA_assoc_2"/>
</dbReference>
<keyword evidence="3" id="KW-0547">Nucleotide-binding</keyword>
<proteinExistence type="predicted"/>
<dbReference type="GO" id="GO:0000731">
    <property type="term" value="P:DNA synthesis involved in DNA repair"/>
    <property type="evidence" value="ECO:0007669"/>
    <property type="project" value="TreeGrafter"/>
</dbReference>
<dbReference type="InterPro" id="IPR027417">
    <property type="entry name" value="P-loop_NTPase"/>
</dbReference>
<sequence length="408" mass="46853">MRNLIEQFRPKSLADFIGQEHLLGENAPLKLILDSYAHHYTMKSCGQMPHIVIFGPAGSGKTSLARIIAQRDNQVFLEYNATNFKLESLKKELAQYRHSLIKPLLFVDEIHRLNIAQQEFFLPILEKNEICFIGASTENPFFVLSAPLRSRLLLFEFKALTRDNMEFLYQKVVAKYPPKHYFQHVKQWLLDRQDGDCRVFLRLLDIALDIDSKSIVELETLQEITKHSQGVRENSVHYDYISALIKSIRGSDENAAIYYLACLIQCGENPEFIARRLVILASEDIGNANPNAFTLSVNTMNAVSKIGYPEARIILAQCVIYLSCSPKSNSAYSAINMALQDVQKSIDKVPLHLCAHAQGYRYPHNFGGFVLQKYHQGKEYVQYKNIGFEKTLQEWLMKIKTEIRKNEK</sequence>
<feature type="domain" description="AAA+ ATPase" evidence="5">
    <location>
        <begin position="47"/>
        <end position="159"/>
    </location>
</feature>
<comment type="caution">
    <text evidence="6">The sequence shown here is derived from an EMBL/GenBank/DDBJ whole genome shotgun (WGS) entry which is preliminary data.</text>
</comment>
<comment type="function">
    <text evidence="1">DNA-dependent ATPase that plays important roles in cellular responses to stalled DNA replication processes.</text>
</comment>
<dbReference type="Pfam" id="PF05496">
    <property type="entry name" value="RuvB_N"/>
    <property type="match status" value="1"/>
</dbReference>
<evidence type="ECO:0000256" key="1">
    <source>
        <dbReference type="ARBA" id="ARBA00002393"/>
    </source>
</evidence>
<dbReference type="InterPro" id="IPR051314">
    <property type="entry name" value="AAA_ATPase_RarA/MGS1/WRNIP1"/>
</dbReference>
<evidence type="ECO:0000256" key="2">
    <source>
        <dbReference type="ARBA" id="ARBA00020776"/>
    </source>
</evidence>
<dbReference type="SUPFAM" id="SSF52540">
    <property type="entry name" value="P-loop containing nucleoside triphosphate hydrolases"/>
    <property type="match status" value="1"/>
</dbReference>
<protein>
    <recommendedName>
        <fullName evidence="2">Replication-associated recombination protein A</fullName>
    </recommendedName>
</protein>
<dbReference type="Gene3D" id="3.40.50.300">
    <property type="entry name" value="P-loop containing nucleotide triphosphate hydrolases"/>
    <property type="match status" value="1"/>
</dbReference>
<dbReference type="SUPFAM" id="SSF48019">
    <property type="entry name" value="post-AAA+ oligomerization domain-like"/>
    <property type="match status" value="1"/>
</dbReference>
<dbReference type="InterPro" id="IPR008921">
    <property type="entry name" value="DNA_pol3_clamp-load_cplx_C"/>
</dbReference>
<gene>
    <name evidence="6" type="ORF">CQA66_08085</name>
</gene>
<reference evidence="6 7" key="1">
    <citation type="submission" date="2018-04" db="EMBL/GenBank/DDBJ databases">
        <title>Novel Campyloabacter and Helicobacter Species and Strains.</title>
        <authorList>
            <person name="Mannion A.J."/>
            <person name="Shen Z."/>
            <person name="Fox J.G."/>
        </authorList>
    </citation>
    <scope>NUCLEOTIDE SEQUENCE [LARGE SCALE GENOMIC DNA]</scope>
    <source>
        <strain evidence="6 7">MIT 97-5075</strain>
    </source>
</reference>
<dbReference type="Pfam" id="PF12002">
    <property type="entry name" value="MgsA_C"/>
    <property type="match status" value="1"/>
</dbReference>
<dbReference type="PANTHER" id="PTHR13779:SF7">
    <property type="entry name" value="ATPASE WRNIP1"/>
    <property type="match status" value="1"/>
</dbReference>
<keyword evidence="7" id="KW-1185">Reference proteome</keyword>
<evidence type="ECO:0000313" key="7">
    <source>
        <dbReference type="Proteomes" id="UP000256424"/>
    </source>
</evidence>
<dbReference type="CDD" id="cd00009">
    <property type="entry name" value="AAA"/>
    <property type="match status" value="1"/>
</dbReference>
<evidence type="ECO:0000256" key="3">
    <source>
        <dbReference type="ARBA" id="ARBA00022741"/>
    </source>
</evidence>
<dbReference type="InterPro" id="IPR021886">
    <property type="entry name" value="MgsA_C"/>
</dbReference>
<dbReference type="PANTHER" id="PTHR13779">
    <property type="entry name" value="WERNER HELICASE-INTERACTING PROTEIN 1 FAMILY MEMBER"/>
    <property type="match status" value="1"/>
</dbReference>
<dbReference type="GO" id="GO:0008047">
    <property type="term" value="F:enzyme activator activity"/>
    <property type="evidence" value="ECO:0007669"/>
    <property type="project" value="TreeGrafter"/>
</dbReference>
<dbReference type="GO" id="GO:0006261">
    <property type="term" value="P:DNA-templated DNA replication"/>
    <property type="evidence" value="ECO:0007669"/>
    <property type="project" value="TreeGrafter"/>
</dbReference>
<dbReference type="Gene3D" id="1.20.272.10">
    <property type="match status" value="1"/>
</dbReference>
<evidence type="ECO:0000313" key="6">
    <source>
        <dbReference type="EMBL" id="RDU70530.1"/>
    </source>
</evidence>
<dbReference type="Proteomes" id="UP000256424">
    <property type="component" value="Unassembled WGS sequence"/>
</dbReference>
<dbReference type="Gene3D" id="1.10.3710.10">
    <property type="entry name" value="DNA polymerase III clamp loader subunits, C-terminal domain"/>
    <property type="match status" value="1"/>
</dbReference>
<dbReference type="GO" id="GO:0003677">
    <property type="term" value="F:DNA binding"/>
    <property type="evidence" value="ECO:0007669"/>
    <property type="project" value="InterPro"/>
</dbReference>
<dbReference type="GO" id="GO:0017116">
    <property type="term" value="F:single-stranded DNA helicase activity"/>
    <property type="evidence" value="ECO:0007669"/>
    <property type="project" value="TreeGrafter"/>
</dbReference>
<dbReference type="GO" id="GO:0009378">
    <property type="term" value="F:four-way junction helicase activity"/>
    <property type="evidence" value="ECO:0007669"/>
    <property type="project" value="InterPro"/>
</dbReference>
<keyword evidence="4" id="KW-0067">ATP-binding</keyword>
<organism evidence="6 7">
    <name type="scientific">Helicobacter aurati</name>
    <dbReference type="NCBI Taxonomy" id="137778"/>
    <lineage>
        <taxon>Bacteria</taxon>
        <taxon>Pseudomonadati</taxon>
        <taxon>Campylobacterota</taxon>
        <taxon>Epsilonproteobacteria</taxon>
        <taxon>Campylobacterales</taxon>
        <taxon>Helicobacteraceae</taxon>
        <taxon>Helicobacter</taxon>
    </lineage>
</organism>
<evidence type="ECO:0000259" key="5">
    <source>
        <dbReference type="SMART" id="SM00382"/>
    </source>
</evidence>
<dbReference type="AlphaFoldDB" id="A0A3D8IZZ5"/>
<dbReference type="InterPro" id="IPR008824">
    <property type="entry name" value="RuvB-like_N"/>
</dbReference>
<dbReference type="RefSeq" id="WP_104763395.1">
    <property type="nucleotide sequence ID" value="NZ_FZPM01000020.1"/>
</dbReference>
<dbReference type="Pfam" id="PF16193">
    <property type="entry name" value="AAA_assoc_2"/>
    <property type="match status" value="1"/>
</dbReference>
<accession>A0A3D8IZZ5</accession>
<dbReference type="EMBL" id="NXLW01000019">
    <property type="protein sequence ID" value="RDU70530.1"/>
    <property type="molecule type" value="Genomic_DNA"/>
</dbReference>
<dbReference type="FunFam" id="1.20.272.10:FF:000001">
    <property type="entry name" value="Putative AAA family ATPase"/>
    <property type="match status" value="1"/>
</dbReference>